<keyword evidence="4" id="KW-1185">Reference proteome</keyword>
<evidence type="ECO:0000256" key="2">
    <source>
        <dbReference type="SAM" id="SignalP"/>
    </source>
</evidence>
<evidence type="ECO:0000313" key="4">
    <source>
        <dbReference type="Proteomes" id="UP000636793"/>
    </source>
</evidence>
<protein>
    <recommendedName>
        <fullName evidence="5">SH3 domain-containing protein</fullName>
    </recommendedName>
</protein>
<proteinExistence type="predicted"/>
<feature type="chain" id="PRO_5038983933" description="SH3 domain-containing protein" evidence="2">
    <location>
        <begin position="34"/>
        <end position="199"/>
    </location>
</feature>
<dbReference type="AlphaFoldDB" id="A0A916SXF4"/>
<organism evidence="3 4">
    <name type="scientific">Flexivirga endophytica</name>
    <dbReference type="NCBI Taxonomy" id="1849103"/>
    <lineage>
        <taxon>Bacteria</taxon>
        <taxon>Bacillati</taxon>
        <taxon>Actinomycetota</taxon>
        <taxon>Actinomycetes</taxon>
        <taxon>Micrococcales</taxon>
        <taxon>Dermacoccaceae</taxon>
        <taxon>Flexivirga</taxon>
    </lineage>
</organism>
<reference evidence="3" key="1">
    <citation type="journal article" date="2014" name="Int. J. Syst. Evol. Microbiol.">
        <title>Complete genome sequence of Corynebacterium casei LMG S-19264T (=DSM 44701T), isolated from a smear-ripened cheese.</title>
        <authorList>
            <consortium name="US DOE Joint Genome Institute (JGI-PGF)"/>
            <person name="Walter F."/>
            <person name="Albersmeier A."/>
            <person name="Kalinowski J."/>
            <person name="Ruckert C."/>
        </authorList>
    </citation>
    <scope>NUCLEOTIDE SEQUENCE</scope>
    <source>
        <strain evidence="3">CGMCC 1.15085</strain>
    </source>
</reference>
<sequence>MASLKGFGTYAALVKAAHLGLLGTLTIASLTLAGCNAGQDAAVTTPTRTVVQTVTSTSVVTAPTARSTSTHRPAATRTASRTAATSKATATSTSTSRRAAQPPAAPRATSAPRSTTTAPPVAVQPAPRHTTTRAPVPLKATTTTGACNIKGNISSSGEKIYHVPGQRYYDVTKISLGKGERWFCSESDAVAAGWRPAKV</sequence>
<dbReference type="Proteomes" id="UP000636793">
    <property type="component" value="Unassembled WGS sequence"/>
</dbReference>
<feature type="compositionally biased region" description="Low complexity" evidence="1">
    <location>
        <begin position="56"/>
        <end position="127"/>
    </location>
</feature>
<reference evidence="3" key="2">
    <citation type="submission" date="2020-09" db="EMBL/GenBank/DDBJ databases">
        <authorList>
            <person name="Sun Q."/>
            <person name="Zhou Y."/>
        </authorList>
    </citation>
    <scope>NUCLEOTIDE SEQUENCE</scope>
    <source>
        <strain evidence="3">CGMCC 1.15085</strain>
    </source>
</reference>
<keyword evidence="2" id="KW-0732">Signal</keyword>
<evidence type="ECO:0000256" key="1">
    <source>
        <dbReference type="SAM" id="MobiDB-lite"/>
    </source>
</evidence>
<dbReference type="EMBL" id="BMHI01000001">
    <property type="protein sequence ID" value="GGB20927.1"/>
    <property type="molecule type" value="Genomic_DNA"/>
</dbReference>
<evidence type="ECO:0008006" key="5">
    <source>
        <dbReference type="Google" id="ProtNLM"/>
    </source>
</evidence>
<comment type="caution">
    <text evidence="3">The sequence shown here is derived from an EMBL/GenBank/DDBJ whole genome shotgun (WGS) entry which is preliminary data.</text>
</comment>
<feature type="region of interest" description="Disordered" evidence="1">
    <location>
        <begin position="56"/>
        <end position="139"/>
    </location>
</feature>
<dbReference type="PROSITE" id="PS51257">
    <property type="entry name" value="PROKAR_LIPOPROTEIN"/>
    <property type="match status" value="1"/>
</dbReference>
<evidence type="ECO:0000313" key="3">
    <source>
        <dbReference type="EMBL" id="GGB20927.1"/>
    </source>
</evidence>
<accession>A0A916SXF4</accession>
<gene>
    <name evidence="3" type="ORF">GCM10011492_08590</name>
</gene>
<name>A0A916SXF4_9MICO</name>
<feature type="signal peptide" evidence="2">
    <location>
        <begin position="1"/>
        <end position="33"/>
    </location>
</feature>